<reference evidence="1" key="1">
    <citation type="submission" date="2019-10" db="EMBL/GenBank/DDBJ databases">
        <authorList>
            <consortium name="DOE Joint Genome Institute"/>
            <person name="Kuo A."/>
            <person name="Miyauchi S."/>
            <person name="Kiss E."/>
            <person name="Drula E."/>
            <person name="Kohler A."/>
            <person name="Sanchez-Garcia M."/>
            <person name="Andreopoulos B."/>
            <person name="Barry K.W."/>
            <person name="Bonito G."/>
            <person name="Buee M."/>
            <person name="Carver A."/>
            <person name="Chen C."/>
            <person name="Cichocki N."/>
            <person name="Clum A."/>
            <person name="Culley D."/>
            <person name="Crous P.W."/>
            <person name="Fauchery L."/>
            <person name="Girlanda M."/>
            <person name="Hayes R."/>
            <person name="Keri Z."/>
            <person name="Labutti K."/>
            <person name="Lipzen A."/>
            <person name="Lombard V."/>
            <person name="Magnuson J."/>
            <person name="Maillard F."/>
            <person name="Morin E."/>
            <person name="Murat C."/>
            <person name="Nolan M."/>
            <person name="Ohm R."/>
            <person name="Pangilinan J."/>
            <person name="Pereira M."/>
            <person name="Perotto S."/>
            <person name="Peter M."/>
            <person name="Riley R."/>
            <person name="Sitrit Y."/>
            <person name="Stielow B."/>
            <person name="Szollosi G."/>
            <person name="Zifcakova L."/>
            <person name="Stursova M."/>
            <person name="Spatafora J.W."/>
            <person name="Tedersoo L."/>
            <person name="Vaario L.-M."/>
            <person name="Yamada A."/>
            <person name="Yan M."/>
            <person name="Wang P."/>
            <person name="Xu J."/>
            <person name="Bruns T."/>
            <person name="Baldrian P."/>
            <person name="Vilgalys R."/>
            <person name="Henrissat B."/>
            <person name="Grigoriev I.V."/>
            <person name="Hibbett D."/>
            <person name="Nagy L.G."/>
            <person name="Martin F.M."/>
        </authorList>
    </citation>
    <scope>NUCLEOTIDE SEQUENCE</scope>
    <source>
        <strain evidence="1">P2</strain>
    </source>
</reference>
<dbReference type="EMBL" id="MU118037">
    <property type="protein sequence ID" value="KAF9647278.1"/>
    <property type="molecule type" value="Genomic_DNA"/>
</dbReference>
<proteinExistence type="predicted"/>
<reference evidence="1" key="2">
    <citation type="journal article" date="2020" name="Nat. Commun.">
        <title>Large-scale genome sequencing of mycorrhizal fungi provides insights into the early evolution of symbiotic traits.</title>
        <authorList>
            <person name="Miyauchi S."/>
            <person name="Kiss E."/>
            <person name="Kuo A."/>
            <person name="Drula E."/>
            <person name="Kohler A."/>
            <person name="Sanchez-Garcia M."/>
            <person name="Morin E."/>
            <person name="Andreopoulos B."/>
            <person name="Barry K.W."/>
            <person name="Bonito G."/>
            <person name="Buee M."/>
            <person name="Carver A."/>
            <person name="Chen C."/>
            <person name="Cichocki N."/>
            <person name="Clum A."/>
            <person name="Culley D."/>
            <person name="Crous P.W."/>
            <person name="Fauchery L."/>
            <person name="Girlanda M."/>
            <person name="Hayes R.D."/>
            <person name="Keri Z."/>
            <person name="LaButti K."/>
            <person name="Lipzen A."/>
            <person name="Lombard V."/>
            <person name="Magnuson J."/>
            <person name="Maillard F."/>
            <person name="Murat C."/>
            <person name="Nolan M."/>
            <person name="Ohm R.A."/>
            <person name="Pangilinan J."/>
            <person name="Pereira M.F."/>
            <person name="Perotto S."/>
            <person name="Peter M."/>
            <person name="Pfister S."/>
            <person name="Riley R."/>
            <person name="Sitrit Y."/>
            <person name="Stielow J.B."/>
            <person name="Szollosi G."/>
            <person name="Zifcakova L."/>
            <person name="Stursova M."/>
            <person name="Spatafora J.W."/>
            <person name="Tedersoo L."/>
            <person name="Vaario L.M."/>
            <person name="Yamada A."/>
            <person name="Yan M."/>
            <person name="Wang P."/>
            <person name="Xu J."/>
            <person name="Bruns T."/>
            <person name="Baldrian P."/>
            <person name="Vilgalys R."/>
            <person name="Dunand C."/>
            <person name="Henrissat B."/>
            <person name="Grigoriev I.V."/>
            <person name="Hibbett D."/>
            <person name="Nagy L.G."/>
            <person name="Martin F.M."/>
        </authorList>
    </citation>
    <scope>NUCLEOTIDE SEQUENCE</scope>
    <source>
        <strain evidence="1">P2</strain>
    </source>
</reference>
<sequence length="162" mass="18315">MNSSSRKRPISRISTTTAHIALPLDLSPARSTQRRPPPPPPPRRHWRTRLTRIQPPPESVFEDLDDPFSDDKCMAFDPIASIRNPFLSPLLVSARIQELQNTPCPESRCKLVAGKILNRVGRRSMRHSIARRISLNQNGYLYVKSGLSNVLVIHESDSEDSD</sequence>
<dbReference type="Proteomes" id="UP000886501">
    <property type="component" value="Unassembled WGS sequence"/>
</dbReference>
<comment type="caution">
    <text evidence="1">The sequence shown here is derived from an EMBL/GenBank/DDBJ whole genome shotgun (WGS) entry which is preliminary data.</text>
</comment>
<gene>
    <name evidence="1" type="ORF">BDM02DRAFT_3188105</name>
</gene>
<protein>
    <submittedName>
        <fullName evidence="1">Uncharacterized protein</fullName>
    </submittedName>
</protein>
<name>A0ACB6ZCE6_THEGA</name>
<organism evidence="1 2">
    <name type="scientific">Thelephora ganbajun</name>
    <name type="common">Ganba fungus</name>
    <dbReference type="NCBI Taxonomy" id="370292"/>
    <lineage>
        <taxon>Eukaryota</taxon>
        <taxon>Fungi</taxon>
        <taxon>Dikarya</taxon>
        <taxon>Basidiomycota</taxon>
        <taxon>Agaricomycotina</taxon>
        <taxon>Agaricomycetes</taxon>
        <taxon>Thelephorales</taxon>
        <taxon>Thelephoraceae</taxon>
        <taxon>Thelephora</taxon>
    </lineage>
</organism>
<keyword evidence="2" id="KW-1185">Reference proteome</keyword>
<accession>A0ACB6ZCE6</accession>
<evidence type="ECO:0000313" key="1">
    <source>
        <dbReference type="EMBL" id="KAF9647278.1"/>
    </source>
</evidence>
<evidence type="ECO:0000313" key="2">
    <source>
        <dbReference type="Proteomes" id="UP000886501"/>
    </source>
</evidence>